<dbReference type="Proteomes" id="UP001280121">
    <property type="component" value="Unassembled WGS sequence"/>
</dbReference>
<gene>
    <name evidence="2" type="ORF">Ddye_001812</name>
</gene>
<accession>A0AAE0CUC8</accession>
<evidence type="ECO:0000313" key="3">
    <source>
        <dbReference type="Proteomes" id="UP001280121"/>
    </source>
</evidence>
<comment type="caution">
    <text evidence="2">The sequence shown here is derived from an EMBL/GenBank/DDBJ whole genome shotgun (WGS) entry which is preliminary data.</text>
</comment>
<organism evidence="2 3">
    <name type="scientific">Dipteronia dyeriana</name>
    <dbReference type="NCBI Taxonomy" id="168575"/>
    <lineage>
        <taxon>Eukaryota</taxon>
        <taxon>Viridiplantae</taxon>
        <taxon>Streptophyta</taxon>
        <taxon>Embryophyta</taxon>
        <taxon>Tracheophyta</taxon>
        <taxon>Spermatophyta</taxon>
        <taxon>Magnoliopsida</taxon>
        <taxon>eudicotyledons</taxon>
        <taxon>Gunneridae</taxon>
        <taxon>Pentapetalae</taxon>
        <taxon>rosids</taxon>
        <taxon>malvids</taxon>
        <taxon>Sapindales</taxon>
        <taxon>Sapindaceae</taxon>
        <taxon>Hippocastanoideae</taxon>
        <taxon>Acereae</taxon>
        <taxon>Dipteronia</taxon>
    </lineage>
</organism>
<dbReference type="AlphaFoldDB" id="A0AAE0CUC8"/>
<dbReference type="EMBL" id="JANJYI010000001">
    <property type="protein sequence ID" value="KAK2663238.1"/>
    <property type="molecule type" value="Genomic_DNA"/>
</dbReference>
<sequence>MWVKETTDSGCPVNEDTNSDGVVRPQGRKAAKEKMRRMNDEKGVIEVLNNLHCTIERQIDLNRKELELKR</sequence>
<proteinExistence type="predicted"/>
<protein>
    <submittedName>
        <fullName evidence="2">Uncharacterized protein</fullName>
    </submittedName>
</protein>
<evidence type="ECO:0000256" key="1">
    <source>
        <dbReference type="SAM" id="MobiDB-lite"/>
    </source>
</evidence>
<feature type="region of interest" description="Disordered" evidence="1">
    <location>
        <begin position="1"/>
        <end position="36"/>
    </location>
</feature>
<evidence type="ECO:0000313" key="2">
    <source>
        <dbReference type="EMBL" id="KAK2663238.1"/>
    </source>
</evidence>
<keyword evidence="3" id="KW-1185">Reference proteome</keyword>
<reference evidence="2" key="1">
    <citation type="journal article" date="2023" name="Plant J.">
        <title>Genome sequences and population genomics provide insights into the demographic history, inbreeding, and mutation load of two 'living fossil' tree species of Dipteronia.</title>
        <authorList>
            <person name="Feng Y."/>
            <person name="Comes H.P."/>
            <person name="Chen J."/>
            <person name="Zhu S."/>
            <person name="Lu R."/>
            <person name="Zhang X."/>
            <person name="Li P."/>
            <person name="Qiu J."/>
            <person name="Olsen K.M."/>
            <person name="Qiu Y."/>
        </authorList>
    </citation>
    <scope>NUCLEOTIDE SEQUENCE</scope>
    <source>
        <strain evidence="2">KIB01</strain>
    </source>
</reference>
<name>A0AAE0CUC8_9ROSI</name>